<proteinExistence type="predicted"/>
<dbReference type="AlphaFoldDB" id="A0A517N0K9"/>
<keyword evidence="1" id="KW-0472">Membrane</keyword>
<protein>
    <submittedName>
        <fullName evidence="3">Mce related protein</fullName>
    </submittedName>
</protein>
<dbReference type="EMBL" id="CP036263">
    <property type="protein sequence ID" value="QDT00663.1"/>
    <property type="molecule type" value="Genomic_DNA"/>
</dbReference>
<gene>
    <name evidence="3" type="ORF">HG15A2_40020</name>
</gene>
<dbReference type="InterPro" id="IPR052336">
    <property type="entry name" value="MlaD_Phospholipid_Transporter"/>
</dbReference>
<keyword evidence="1" id="KW-0812">Transmembrane</keyword>
<dbReference type="PANTHER" id="PTHR33371:SF4">
    <property type="entry name" value="INTERMEMBRANE PHOSPHOLIPID TRANSPORT SYSTEM BINDING PROTEIN MLAD"/>
    <property type="match status" value="1"/>
</dbReference>
<feature type="transmembrane region" description="Helical" evidence="1">
    <location>
        <begin position="7"/>
        <end position="27"/>
    </location>
</feature>
<sequence length="391" mass="42735">MNDRKRAFQLGVLGIATFFVASILILWNSDFSSLPFSSRYQLQMLVDQAPGVAPQTPVRRRGLLIGRVGDVQATDEGALITMDIDEGKVVKTNEVPRIQTSIMGDAIIEFVPVRSPKGAQQIVPGSVVQGTFNSNPMDMLSTMQGDLRETVKSLGKAGDEVAMLAERLNNVMGGNDMQRITRLVESMELAMDRFGRVMNDVDDVIGDEQVKEDIRKGIAQLPAIVEDARAILGALEGVATSAEENLDNLQGLTKPLGERGEKIVGILEGSAVNFEDLLSNAAELVSNINNSEGTLGRLLKDRTISDEAEEAIKDLRRVIQNVDSTITNGNGAVTDVRKLINDRELNIRIRQIVNEVHVLTHKLANDPARAVRGIIDRETPIGTRPANLFHR</sequence>
<keyword evidence="4" id="KW-1185">Reference proteome</keyword>
<evidence type="ECO:0000256" key="1">
    <source>
        <dbReference type="SAM" id="Phobius"/>
    </source>
</evidence>
<dbReference type="KEGG" id="amob:HG15A2_40020"/>
<organism evidence="3 4">
    <name type="scientific">Adhaeretor mobilis</name>
    <dbReference type="NCBI Taxonomy" id="1930276"/>
    <lineage>
        <taxon>Bacteria</taxon>
        <taxon>Pseudomonadati</taxon>
        <taxon>Planctomycetota</taxon>
        <taxon>Planctomycetia</taxon>
        <taxon>Pirellulales</taxon>
        <taxon>Lacipirellulaceae</taxon>
        <taxon>Adhaeretor</taxon>
    </lineage>
</organism>
<dbReference type="RefSeq" id="WP_145062294.1">
    <property type="nucleotide sequence ID" value="NZ_CP036263.1"/>
</dbReference>
<accession>A0A517N0K9</accession>
<evidence type="ECO:0000259" key="2">
    <source>
        <dbReference type="Pfam" id="PF02470"/>
    </source>
</evidence>
<dbReference type="Pfam" id="PF02470">
    <property type="entry name" value="MlaD"/>
    <property type="match status" value="1"/>
</dbReference>
<dbReference type="InterPro" id="IPR003399">
    <property type="entry name" value="Mce/MlaD"/>
</dbReference>
<evidence type="ECO:0000313" key="4">
    <source>
        <dbReference type="Proteomes" id="UP000319852"/>
    </source>
</evidence>
<reference evidence="3 4" key="1">
    <citation type="submission" date="2019-02" db="EMBL/GenBank/DDBJ databases">
        <title>Deep-cultivation of Planctomycetes and their phenomic and genomic characterization uncovers novel biology.</title>
        <authorList>
            <person name="Wiegand S."/>
            <person name="Jogler M."/>
            <person name="Boedeker C."/>
            <person name="Pinto D."/>
            <person name="Vollmers J."/>
            <person name="Rivas-Marin E."/>
            <person name="Kohn T."/>
            <person name="Peeters S.H."/>
            <person name="Heuer A."/>
            <person name="Rast P."/>
            <person name="Oberbeckmann S."/>
            <person name="Bunk B."/>
            <person name="Jeske O."/>
            <person name="Meyerdierks A."/>
            <person name="Storesund J.E."/>
            <person name="Kallscheuer N."/>
            <person name="Luecker S."/>
            <person name="Lage O.M."/>
            <person name="Pohl T."/>
            <person name="Merkel B.J."/>
            <person name="Hornburger P."/>
            <person name="Mueller R.-W."/>
            <person name="Bruemmer F."/>
            <person name="Labrenz M."/>
            <person name="Spormann A.M."/>
            <person name="Op den Camp H."/>
            <person name="Overmann J."/>
            <person name="Amann R."/>
            <person name="Jetten M.S.M."/>
            <person name="Mascher T."/>
            <person name="Medema M.H."/>
            <person name="Devos D.P."/>
            <person name="Kaster A.-K."/>
            <person name="Ovreas L."/>
            <person name="Rohde M."/>
            <person name="Galperin M.Y."/>
            <person name="Jogler C."/>
        </authorList>
    </citation>
    <scope>NUCLEOTIDE SEQUENCE [LARGE SCALE GENOMIC DNA]</scope>
    <source>
        <strain evidence="3 4">HG15A2</strain>
    </source>
</reference>
<dbReference type="OrthoDB" id="260338at2"/>
<name>A0A517N0K9_9BACT</name>
<keyword evidence="1" id="KW-1133">Transmembrane helix</keyword>
<feature type="domain" description="Mce/MlaD" evidence="2">
    <location>
        <begin position="40"/>
        <end position="112"/>
    </location>
</feature>
<dbReference type="Proteomes" id="UP000319852">
    <property type="component" value="Chromosome"/>
</dbReference>
<dbReference type="PANTHER" id="PTHR33371">
    <property type="entry name" value="INTERMEMBRANE PHOSPHOLIPID TRANSPORT SYSTEM BINDING PROTEIN MLAD-RELATED"/>
    <property type="match status" value="1"/>
</dbReference>
<evidence type="ECO:0000313" key="3">
    <source>
        <dbReference type="EMBL" id="QDT00663.1"/>
    </source>
</evidence>